<dbReference type="OrthoDB" id="9798416at2"/>
<comment type="caution">
    <text evidence="1">The sequence shown here is derived from an EMBL/GenBank/DDBJ whole genome shotgun (WGS) entry which is preliminary data.</text>
</comment>
<organism evidence="1 2">
    <name type="scientific">Duganella radicis</name>
    <dbReference type="NCBI Taxonomy" id="551988"/>
    <lineage>
        <taxon>Bacteria</taxon>
        <taxon>Pseudomonadati</taxon>
        <taxon>Pseudomonadota</taxon>
        <taxon>Betaproteobacteria</taxon>
        <taxon>Burkholderiales</taxon>
        <taxon>Oxalobacteraceae</taxon>
        <taxon>Telluria group</taxon>
        <taxon>Duganella</taxon>
    </lineage>
</organism>
<evidence type="ECO:0000313" key="1">
    <source>
        <dbReference type="EMBL" id="MTV41822.1"/>
    </source>
</evidence>
<dbReference type="Proteomes" id="UP000475582">
    <property type="component" value="Unassembled WGS sequence"/>
</dbReference>
<proteinExistence type="predicted"/>
<name>A0A6L6PSJ0_9BURK</name>
<dbReference type="EMBL" id="WNKY01000072">
    <property type="protein sequence ID" value="MTV41822.1"/>
    <property type="molecule type" value="Genomic_DNA"/>
</dbReference>
<gene>
    <name evidence="1" type="ORF">GM676_30165</name>
</gene>
<dbReference type="AlphaFoldDB" id="A0A6L6PSJ0"/>
<dbReference type="InterPro" id="IPR014057">
    <property type="entry name" value="HI1420"/>
</dbReference>
<reference evidence="1 2" key="1">
    <citation type="submission" date="2019-11" db="EMBL/GenBank/DDBJ databases">
        <title>Type strains purchased from KCTC, JCM and DSMZ.</title>
        <authorList>
            <person name="Lu H."/>
        </authorList>
    </citation>
    <scope>NUCLEOTIDE SEQUENCE [LARGE SCALE GENOMIC DNA]</scope>
    <source>
        <strain evidence="1 2">KCTC 22382</strain>
    </source>
</reference>
<dbReference type="RefSeq" id="WP_155468236.1">
    <property type="nucleotide sequence ID" value="NZ_WNKY01000072.1"/>
</dbReference>
<accession>A0A6L6PSJ0</accession>
<evidence type="ECO:0000313" key="2">
    <source>
        <dbReference type="Proteomes" id="UP000475582"/>
    </source>
</evidence>
<protein>
    <submittedName>
        <fullName evidence="1">Uncharacterized protein</fullName>
    </submittedName>
</protein>
<sequence length="66" mass="7506">MTEEFFPFDPAEALDSKEAIEYFLADIFKTGNEDIIAKALSIVARAKSMHKLEWDTELIPEDAQSK</sequence>
<dbReference type="Pfam" id="PF21716">
    <property type="entry name" value="dnstrm_HI1420"/>
    <property type="match status" value="1"/>
</dbReference>
<keyword evidence="2" id="KW-1185">Reference proteome</keyword>